<dbReference type="Proteomes" id="UP000770717">
    <property type="component" value="Unassembled WGS sequence"/>
</dbReference>
<dbReference type="OrthoDB" id="9898017at2759"/>
<dbReference type="PROSITE" id="PS50835">
    <property type="entry name" value="IG_LIKE"/>
    <property type="match status" value="1"/>
</dbReference>
<feature type="domain" description="Ig-like" evidence="16">
    <location>
        <begin position="14"/>
        <end position="117"/>
    </location>
</feature>
<keyword evidence="4" id="KW-1003">Cell membrane</keyword>
<keyword evidence="12" id="KW-0325">Glycoprotein</keyword>
<evidence type="ECO:0000313" key="17">
    <source>
        <dbReference type="EMBL" id="KAG9462274.1"/>
    </source>
</evidence>
<evidence type="ECO:0000256" key="11">
    <source>
        <dbReference type="ARBA" id="ARBA00023170"/>
    </source>
</evidence>
<dbReference type="EMBL" id="WNTK01012348">
    <property type="protein sequence ID" value="KAG9462274.1"/>
    <property type="molecule type" value="Genomic_DNA"/>
</dbReference>
<dbReference type="AlphaFoldDB" id="A0A8J6BC93"/>
<evidence type="ECO:0000256" key="1">
    <source>
        <dbReference type="ARBA" id="ARBA00004251"/>
    </source>
</evidence>
<evidence type="ECO:0000256" key="14">
    <source>
        <dbReference type="ARBA" id="ARBA00032296"/>
    </source>
</evidence>
<keyword evidence="5" id="KW-0812">Transmembrane</keyword>
<dbReference type="SMART" id="SM00409">
    <property type="entry name" value="IG"/>
    <property type="match status" value="1"/>
</dbReference>
<evidence type="ECO:0000256" key="10">
    <source>
        <dbReference type="ARBA" id="ARBA00023157"/>
    </source>
</evidence>
<evidence type="ECO:0000256" key="5">
    <source>
        <dbReference type="ARBA" id="ARBA00022692"/>
    </source>
</evidence>
<evidence type="ECO:0000256" key="2">
    <source>
        <dbReference type="ARBA" id="ARBA00006531"/>
    </source>
</evidence>
<proteinExistence type="inferred from homology"/>
<evidence type="ECO:0000256" key="9">
    <source>
        <dbReference type="ARBA" id="ARBA00023136"/>
    </source>
</evidence>
<evidence type="ECO:0000256" key="3">
    <source>
        <dbReference type="ARBA" id="ARBA00019135"/>
    </source>
</evidence>
<keyword evidence="18" id="KW-1185">Reference proteome</keyword>
<gene>
    <name evidence="17" type="ORF">GDO78_014491</name>
</gene>
<evidence type="ECO:0000256" key="13">
    <source>
        <dbReference type="ARBA" id="ARBA00023319"/>
    </source>
</evidence>
<comment type="caution">
    <text evidence="17">The sequence shown here is derived from an EMBL/GenBank/DDBJ whole genome shotgun (WGS) entry which is preliminary data.</text>
</comment>
<dbReference type="GO" id="GO:0045954">
    <property type="term" value="P:positive regulation of natural killer cell mediated cytotoxicity"/>
    <property type="evidence" value="ECO:0007669"/>
    <property type="project" value="InterPro"/>
</dbReference>
<name>A0A8J6BC93_ELECQ</name>
<dbReference type="InterPro" id="IPR036179">
    <property type="entry name" value="Ig-like_dom_sf"/>
</dbReference>
<dbReference type="PANTHER" id="PTHR47904">
    <property type="entry name" value="NATURAL CYTOTOXICITY TRIGGERING RECEPTOR 3"/>
    <property type="match status" value="1"/>
</dbReference>
<keyword evidence="11" id="KW-0675">Receptor</keyword>
<dbReference type="GO" id="GO:0005886">
    <property type="term" value="C:plasma membrane"/>
    <property type="evidence" value="ECO:0007669"/>
    <property type="project" value="UniProtKB-SubCell"/>
</dbReference>
<dbReference type="InterPro" id="IPR013106">
    <property type="entry name" value="Ig_V-set"/>
</dbReference>
<reference evidence="17" key="1">
    <citation type="thesis" date="2020" institute="ProQuest LLC" country="789 East Eisenhower Parkway, Ann Arbor, MI, USA">
        <title>Comparative Genomics and Chromosome Evolution.</title>
        <authorList>
            <person name="Mudd A.B."/>
        </authorList>
    </citation>
    <scope>NUCLEOTIDE SEQUENCE</scope>
    <source>
        <strain evidence="17">HN-11 Male</strain>
        <tissue evidence="17">Kidney and liver</tissue>
    </source>
</reference>
<protein>
    <recommendedName>
        <fullName evidence="3">Natural cytotoxicity triggering receptor 3</fullName>
    </recommendedName>
    <alternativeName>
        <fullName evidence="14">Natural killer cell p30-related protein</fullName>
    </alternativeName>
</protein>
<evidence type="ECO:0000256" key="12">
    <source>
        <dbReference type="ARBA" id="ARBA00023180"/>
    </source>
</evidence>
<keyword evidence="9" id="KW-0472">Membrane</keyword>
<keyword evidence="13" id="KW-0393">Immunoglobulin domain</keyword>
<dbReference type="SUPFAM" id="SSF48726">
    <property type="entry name" value="Immunoglobulin"/>
    <property type="match status" value="1"/>
</dbReference>
<dbReference type="InterPro" id="IPR003599">
    <property type="entry name" value="Ig_sub"/>
</dbReference>
<evidence type="ECO:0000256" key="8">
    <source>
        <dbReference type="ARBA" id="ARBA00022989"/>
    </source>
</evidence>
<evidence type="ECO:0000256" key="7">
    <source>
        <dbReference type="ARBA" id="ARBA00022859"/>
    </source>
</evidence>
<feature type="signal peptide" evidence="15">
    <location>
        <begin position="1"/>
        <end position="26"/>
    </location>
</feature>
<dbReference type="PANTHER" id="PTHR47904:SF1">
    <property type="entry name" value="NATURAL CYTOTOXICITY TRIGGERING RECEPTOR 3"/>
    <property type="match status" value="1"/>
</dbReference>
<evidence type="ECO:0000259" key="16">
    <source>
        <dbReference type="PROSITE" id="PS50835"/>
    </source>
</evidence>
<evidence type="ECO:0000313" key="18">
    <source>
        <dbReference type="Proteomes" id="UP000770717"/>
    </source>
</evidence>
<dbReference type="InterPro" id="IPR043226">
    <property type="entry name" value="NCR3"/>
</dbReference>
<comment type="similarity">
    <text evidence="2">Belongs to the natural cytotoxicity receptor (NCR) family.</text>
</comment>
<dbReference type="Pfam" id="PF07686">
    <property type="entry name" value="V-set"/>
    <property type="match status" value="1"/>
</dbReference>
<organism evidence="17 18">
    <name type="scientific">Eleutherodactylus coqui</name>
    <name type="common">Puerto Rican coqui</name>
    <dbReference type="NCBI Taxonomy" id="57060"/>
    <lineage>
        <taxon>Eukaryota</taxon>
        <taxon>Metazoa</taxon>
        <taxon>Chordata</taxon>
        <taxon>Craniata</taxon>
        <taxon>Vertebrata</taxon>
        <taxon>Euteleostomi</taxon>
        <taxon>Amphibia</taxon>
        <taxon>Batrachia</taxon>
        <taxon>Anura</taxon>
        <taxon>Neobatrachia</taxon>
        <taxon>Hyloidea</taxon>
        <taxon>Eleutherodactylidae</taxon>
        <taxon>Eleutherodactylinae</taxon>
        <taxon>Eleutherodactylus</taxon>
        <taxon>Eleutherodactylus</taxon>
    </lineage>
</organism>
<dbReference type="GO" id="GO:0002429">
    <property type="term" value="P:immune response-activating cell surface receptor signaling pathway"/>
    <property type="evidence" value="ECO:0007669"/>
    <property type="project" value="InterPro"/>
</dbReference>
<keyword evidence="10" id="KW-1015">Disulfide bond</keyword>
<evidence type="ECO:0000256" key="4">
    <source>
        <dbReference type="ARBA" id="ARBA00022475"/>
    </source>
</evidence>
<evidence type="ECO:0000256" key="6">
    <source>
        <dbReference type="ARBA" id="ARBA00022729"/>
    </source>
</evidence>
<accession>A0A8J6BC93</accession>
<keyword evidence="6 15" id="KW-0732">Signal</keyword>
<feature type="chain" id="PRO_5035229606" description="Natural cytotoxicity triggering receptor 3" evidence="15">
    <location>
        <begin position="27"/>
        <end position="158"/>
    </location>
</feature>
<sequence length="158" mass="17488">MRNSLVCLSGFLSLEIQVFQVPEVHATSSSDATLPCTYNISGVKEVTVGSYKWYRHLVNTEAEVSNSNKDFTGRISRVNTDRFINTRSAQITIHNVIPSDTANYYCEVTLVHGGEITRHGPGTLLNVTEKTPSPQNQMMSEKAGPSTYQEMALYSVIP</sequence>
<keyword evidence="8" id="KW-1133">Transmembrane helix</keyword>
<dbReference type="SMART" id="SM00406">
    <property type="entry name" value="IGv"/>
    <property type="match status" value="1"/>
</dbReference>
<evidence type="ECO:0000256" key="15">
    <source>
        <dbReference type="SAM" id="SignalP"/>
    </source>
</evidence>
<dbReference type="Gene3D" id="2.60.40.10">
    <property type="entry name" value="Immunoglobulins"/>
    <property type="match status" value="1"/>
</dbReference>
<dbReference type="InterPro" id="IPR013783">
    <property type="entry name" value="Ig-like_fold"/>
</dbReference>
<comment type="subcellular location">
    <subcellularLocation>
        <location evidence="1">Cell membrane</location>
        <topology evidence="1">Single-pass type I membrane protein</topology>
    </subcellularLocation>
</comment>
<keyword evidence="7" id="KW-0391">Immunity</keyword>
<dbReference type="InterPro" id="IPR007110">
    <property type="entry name" value="Ig-like_dom"/>
</dbReference>